<evidence type="ECO:0000259" key="6">
    <source>
        <dbReference type="Pfam" id="PF13193"/>
    </source>
</evidence>
<dbReference type="NCBIfam" id="NF006134">
    <property type="entry name" value="PRK08279.1"/>
    <property type="match status" value="1"/>
</dbReference>
<dbReference type="Pfam" id="PF13193">
    <property type="entry name" value="AMP-binding_C"/>
    <property type="match status" value="1"/>
</dbReference>
<dbReference type="SUPFAM" id="SSF56801">
    <property type="entry name" value="Acetyl-CoA synthetase-like"/>
    <property type="match status" value="1"/>
</dbReference>
<evidence type="ECO:0000256" key="2">
    <source>
        <dbReference type="ARBA" id="ARBA00022598"/>
    </source>
</evidence>
<reference evidence="7 8" key="1">
    <citation type="submission" date="2024-02" db="EMBL/GenBank/DDBJ databases">
        <authorList>
            <person name="Chen Y."/>
            <person name="Shah S."/>
            <person name="Dougan E. K."/>
            <person name="Thang M."/>
            <person name="Chan C."/>
        </authorList>
    </citation>
    <scope>NUCLEOTIDE SEQUENCE [LARGE SCALE GENOMIC DNA]</scope>
</reference>
<accession>A0ABP0IC54</accession>
<evidence type="ECO:0000313" key="7">
    <source>
        <dbReference type="EMBL" id="CAK8998974.1"/>
    </source>
</evidence>
<comment type="similarity">
    <text evidence="1">Belongs to the ATP-dependent AMP-binding enzyme family.</text>
</comment>
<dbReference type="PANTHER" id="PTHR43107:SF15">
    <property type="entry name" value="FATTY ACID TRANSPORT PROTEIN 3, ISOFORM A"/>
    <property type="match status" value="1"/>
</dbReference>
<evidence type="ECO:0000256" key="3">
    <source>
        <dbReference type="ARBA" id="ARBA00022741"/>
    </source>
</evidence>
<proteinExistence type="inferred from homology"/>
<keyword evidence="8" id="KW-1185">Reference proteome</keyword>
<dbReference type="Pfam" id="PF00501">
    <property type="entry name" value="AMP-binding"/>
    <property type="match status" value="1"/>
</dbReference>
<sequence length="629" mass="69356">MATSKMVKVGAAAGAAYLGWKYLDENHAVGADIELARRLTTMRTEIAGHHKNGYNCTKMWYTTLKKNPKKTMLLYLDEKVTYKQVEERSNQVANWLLSKGLKRGDTVALLMENRPEFIISWLGMTKIGVKVALINTALVKKPLLHCVKISSCSMLFFGTELASSVGEVMPEIEELGIMVFGNGRDACDFCPVADEELAAAAVTRVSSKLTEGIGMSDVFGYIYTSGTTGLPKAAVILHQKMFAFGALMANGFQVKESDVVYTCLPLFHSAGGGLGVNVTIYTGCTMVIKKKFSASEFWKDCVKYKVTVAQYIGELCRYLILNAPTPEERQHRVRIVIGNGMRPEIWGEFQSRFNIPEVGEFYGATEGNGALINHCTTPDAQGACGRLGTLLRKVMGVKLVKFDVVEEEIVRDPKTGFAIECGPNEPGELLFPIKPDDPSTAFAGYEDPAATAKKIAKDIAVKGDQFFRTGDLLSRDEKSFFHFVDRIGDTFRWHGENCSTTEVTEVMAPFPGVQEINVYGVQIPNNLDGRCPMAAITPTGGDINALDFDGLAKHAQANLPKYAVPIFLRIQPEIAVTATMKHQKVALKKEGMDIAQVTDPLYWLNPDSKTYEPFTPEAYQRVINQQARL</sequence>
<dbReference type="InterPro" id="IPR020845">
    <property type="entry name" value="AMP-binding_CS"/>
</dbReference>
<evidence type="ECO:0000313" key="8">
    <source>
        <dbReference type="Proteomes" id="UP001642464"/>
    </source>
</evidence>
<keyword evidence="3" id="KW-0547">Nucleotide-binding</keyword>
<dbReference type="PANTHER" id="PTHR43107">
    <property type="entry name" value="LONG-CHAIN FATTY ACID TRANSPORT PROTEIN"/>
    <property type="match status" value="1"/>
</dbReference>
<comment type="caution">
    <text evidence="7">The sequence shown here is derived from an EMBL/GenBank/DDBJ whole genome shotgun (WGS) entry which is preliminary data.</text>
</comment>
<evidence type="ECO:0000259" key="5">
    <source>
        <dbReference type="Pfam" id="PF00501"/>
    </source>
</evidence>
<dbReference type="InterPro" id="IPR045851">
    <property type="entry name" value="AMP-bd_C_sf"/>
</dbReference>
<protein>
    <submittedName>
        <fullName evidence="7">Uncharacterized protein</fullName>
    </submittedName>
</protein>
<dbReference type="PROSITE" id="PS00455">
    <property type="entry name" value="AMP_BINDING"/>
    <property type="match status" value="1"/>
</dbReference>
<dbReference type="Gene3D" id="3.40.50.12780">
    <property type="entry name" value="N-terminal domain of ligase-like"/>
    <property type="match status" value="1"/>
</dbReference>
<evidence type="ECO:0000256" key="4">
    <source>
        <dbReference type="ARBA" id="ARBA00022840"/>
    </source>
</evidence>
<dbReference type="InterPro" id="IPR000873">
    <property type="entry name" value="AMP-dep_synth/lig_dom"/>
</dbReference>
<dbReference type="InterPro" id="IPR025110">
    <property type="entry name" value="AMP-bd_C"/>
</dbReference>
<name>A0ABP0IC54_9DINO</name>
<dbReference type="EMBL" id="CAXAMM010003214">
    <property type="protein sequence ID" value="CAK8998974.1"/>
    <property type="molecule type" value="Genomic_DNA"/>
</dbReference>
<feature type="domain" description="AMP-binding enzyme C-terminal" evidence="6">
    <location>
        <begin position="503"/>
        <end position="581"/>
    </location>
</feature>
<keyword evidence="2" id="KW-0436">Ligase</keyword>
<dbReference type="Proteomes" id="UP001642464">
    <property type="component" value="Unassembled WGS sequence"/>
</dbReference>
<organism evidence="7 8">
    <name type="scientific">Durusdinium trenchii</name>
    <dbReference type="NCBI Taxonomy" id="1381693"/>
    <lineage>
        <taxon>Eukaryota</taxon>
        <taxon>Sar</taxon>
        <taxon>Alveolata</taxon>
        <taxon>Dinophyceae</taxon>
        <taxon>Suessiales</taxon>
        <taxon>Symbiodiniaceae</taxon>
        <taxon>Durusdinium</taxon>
    </lineage>
</organism>
<feature type="domain" description="AMP-dependent synthetase/ligase" evidence="5">
    <location>
        <begin position="64"/>
        <end position="430"/>
    </location>
</feature>
<evidence type="ECO:0000256" key="1">
    <source>
        <dbReference type="ARBA" id="ARBA00006432"/>
    </source>
</evidence>
<dbReference type="Gene3D" id="3.30.300.30">
    <property type="match status" value="1"/>
</dbReference>
<keyword evidence="4" id="KW-0067">ATP-binding</keyword>
<gene>
    <name evidence="7" type="ORF">SCF082_LOCUS5866</name>
</gene>
<dbReference type="InterPro" id="IPR042099">
    <property type="entry name" value="ANL_N_sf"/>
</dbReference>